<evidence type="ECO:0008006" key="11">
    <source>
        <dbReference type="Google" id="ProtNLM"/>
    </source>
</evidence>
<protein>
    <recommendedName>
        <fullName evidence="11">MADS-box transcription factor 23-like</fullName>
    </recommendedName>
</protein>
<feature type="region of interest" description="Disordered" evidence="6">
    <location>
        <begin position="208"/>
        <end position="231"/>
    </location>
</feature>
<dbReference type="InterPro" id="IPR002100">
    <property type="entry name" value="TF_MADSbox"/>
</dbReference>
<keyword evidence="5" id="KW-0539">Nucleus</keyword>
<dbReference type="Pfam" id="PF01486">
    <property type="entry name" value="K-box"/>
    <property type="match status" value="1"/>
</dbReference>
<sequence length="278" mass="32116">MGRGKIVIRRIDNTTSRQVTFSKRRSGLLKKARELSILCDAEVGLIIFSSTGKLYEYASTSMTTLVERYKKLKEEQYQLLNPDSEVKFWQMEAARLRQQLQHLHECHRQLMGQELSGLSVKELQNLENQLEMSLKGIRVKKDQILIDEIRELNRKGDLMHQENRDMHKKVNLTGHENTELQYKVYGASDVTQASSCYISYNTSDAHDLHSPMNLQLSQPRPENSGKSAKVTKLGENSLRIQEIFSEKECKPPCHNKLQIHLQLEYSIKDTKGNNSKKK</sequence>
<evidence type="ECO:0000256" key="2">
    <source>
        <dbReference type="ARBA" id="ARBA00023015"/>
    </source>
</evidence>
<keyword evidence="4" id="KW-0804">Transcription</keyword>
<gene>
    <name evidence="9" type="ORF">ACJRO7_036080</name>
</gene>
<dbReference type="PROSITE" id="PS51297">
    <property type="entry name" value="K_BOX"/>
    <property type="match status" value="1"/>
</dbReference>
<evidence type="ECO:0000256" key="3">
    <source>
        <dbReference type="ARBA" id="ARBA00023125"/>
    </source>
</evidence>
<evidence type="ECO:0000256" key="6">
    <source>
        <dbReference type="SAM" id="MobiDB-lite"/>
    </source>
</evidence>
<dbReference type="PANTHER" id="PTHR48019">
    <property type="entry name" value="SERUM RESPONSE FACTOR HOMOLOG"/>
    <property type="match status" value="1"/>
</dbReference>
<comment type="caution">
    <text evidence="9">The sequence shown here is derived from an EMBL/GenBank/DDBJ whole genome shotgun (WGS) entry which is preliminary data.</text>
</comment>
<dbReference type="Proteomes" id="UP001634007">
    <property type="component" value="Unassembled WGS sequence"/>
</dbReference>
<reference evidence="9 10" key="1">
    <citation type="submission" date="2024-11" db="EMBL/GenBank/DDBJ databases">
        <title>Chromosome-level genome assembly of Eucalyptus globulus Labill. provides insights into its genome evolution.</title>
        <authorList>
            <person name="Li X."/>
        </authorList>
    </citation>
    <scope>NUCLEOTIDE SEQUENCE [LARGE SCALE GENOMIC DNA]</scope>
    <source>
        <strain evidence="9">CL2024</strain>
        <tissue evidence="9">Fresh tender leaves</tissue>
    </source>
</reference>
<name>A0ABD3J9I0_EUCGL</name>
<dbReference type="SMART" id="SM00432">
    <property type="entry name" value="MADS"/>
    <property type="match status" value="1"/>
</dbReference>
<evidence type="ECO:0000259" key="7">
    <source>
        <dbReference type="PROSITE" id="PS50066"/>
    </source>
</evidence>
<dbReference type="PRINTS" id="PR00404">
    <property type="entry name" value="MADSDOMAIN"/>
</dbReference>
<evidence type="ECO:0000256" key="5">
    <source>
        <dbReference type="ARBA" id="ARBA00023242"/>
    </source>
</evidence>
<evidence type="ECO:0000256" key="1">
    <source>
        <dbReference type="ARBA" id="ARBA00004123"/>
    </source>
</evidence>
<keyword evidence="3" id="KW-0238">DNA-binding</keyword>
<evidence type="ECO:0000259" key="8">
    <source>
        <dbReference type="PROSITE" id="PS51297"/>
    </source>
</evidence>
<keyword evidence="10" id="KW-1185">Reference proteome</keyword>
<evidence type="ECO:0000313" key="9">
    <source>
        <dbReference type="EMBL" id="KAL3724002.1"/>
    </source>
</evidence>
<comment type="subcellular location">
    <subcellularLocation>
        <location evidence="1">Nucleus</location>
    </subcellularLocation>
</comment>
<proteinExistence type="predicted"/>
<evidence type="ECO:0000313" key="10">
    <source>
        <dbReference type="Proteomes" id="UP001634007"/>
    </source>
</evidence>
<dbReference type="FunFam" id="3.40.1810.10:FF:000003">
    <property type="entry name" value="MADS-box transcription factor MADS-MC"/>
    <property type="match status" value="1"/>
</dbReference>
<dbReference type="InterPro" id="IPR033896">
    <property type="entry name" value="MEF2-like_N"/>
</dbReference>
<dbReference type="PROSITE" id="PS00350">
    <property type="entry name" value="MADS_BOX_1"/>
    <property type="match status" value="1"/>
</dbReference>
<dbReference type="InterPro" id="IPR002487">
    <property type="entry name" value="TF_Kbox"/>
</dbReference>
<dbReference type="SUPFAM" id="SSF55455">
    <property type="entry name" value="SRF-like"/>
    <property type="match status" value="1"/>
</dbReference>
<feature type="compositionally biased region" description="Polar residues" evidence="6">
    <location>
        <begin position="212"/>
        <end position="226"/>
    </location>
</feature>
<dbReference type="GO" id="GO:0005634">
    <property type="term" value="C:nucleus"/>
    <property type="evidence" value="ECO:0007669"/>
    <property type="project" value="UniProtKB-SubCell"/>
</dbReference>
<dbReference type="Pfam" id="PF00319">
    <property type="entry name" value="SRF-TF"/>
    <property type="match status" value="1"/>
</dbReference>
<dbReference type="Gene3D" id="3.40.1810.10">
    <property type="entry name" value="Transcription factor, MADS-box"/>
    <property type="match status" value="1"/>
</dbReference>
<keyword evidence="2" id="KW-0805">Transcription regulation</keyword>
<dbReference type="EMBL" id="JBJKBG010000009">
    <property type="protein sequence ID" value="KAL3724002.1"/>
    <property type="molecule type" value="Genomic_DNA"/>
</dbReference>
<dbReference type="PROSITE" id="PS50066">
    <property type="entry name" value="MADS_BOX_2"/>
    <property type="match status" value="1"/>
</dbReference>
<feature type="domain" description="K-box" evidence="8">
    <location>
        <begin position="86"/>
        <end position="176"/>
    </location>
</feature>
<dbReference type="InterPro" id="IPR050142">
    <property type="entry name" value="MADS-box/MEF2_TF"/>
</dbReference>
<accession>A0ABD3J9I0</accession>
<dbReference type="InterPro" id="IPR036879">
    <property type="entry name" value="TF_MADSbox_sf"/>
</dbReference>
<organism evidence="9 10">
    <name type="scientific">Eucalyptus globulus</name>
    <name type="common">Tasmanian blue gum</name>
    <dbReference type="NCBI Taxonomy" id="34317"/>
    <lineage>
        <taxon>Eukaryota</taxon>
        <taxon>Viridiplantae</taxon>
        <taxon>Streptophyta</taxon>
        <taxon>Embryophyta</taxon>
        <taxon>Tracheophyta</taxon>
        <taxon>Spermatophyta</taxon>
        <taxon>Magnoliopsida</taxon>
        <taxon>eudicotyledons</taxon>
        <taxon>Gunneridae</taxon>
        <taxon>Pentapetalae</taxon>
        <taxon>rosids</taxon>
        <taxon>malvids</taxon>
        <taxon>Myrtales</taxon>
        <taxon>Myrtaceae</taxon>
        <taxon>Myrtoideae</taxon>
        <taxon>Eucalypteae</taxon>
        <taxon>Eucalyptus</taxon>
    </lineage>
</organism>
<evidence type="ECO:0000256" key="4">
    <source>
        <dbReference type="ARBA" id="ARBA00023163"/>
    </source>
</evidence>
<dbReference type="CDD" id="cd00265">
    <property type="entry name" value="MADS_MEF2_like"/>
    <property type="match status" value="1"/>
</dbReference>
<feature type="domain" description="MADS-box" evidence="7">
    <location>
        <begin position="1"/>
        <end position="61"/>
    </location>
</feature>
<dbReference type="GO" id="GO:0003677">
    <property type="term" value="F:DNA binding"/>
    <property type="evidence" value="ECO:0007669"/>
    <property type="project" value="UniProtKB-KW"/>
</dbReference>
<dbReference type="AlphaFoldDB" id="A0ABD3J9I0"/>